<comment type="caution">
    <text evidence="4">The sequence shown here is derived from an EMBL/GenBank/DDBJ whole genome shotgun (WGS) entry which is preliminary data.</text>
</comment>
<dbReference type="Proteomes" id="UP001153954">
    <property type="component" value="Unassembled WGS sequence"/>
</dbReference>
<evidence type="ECO:0000259" key="3">
    <source>
        <dbReference type="Pfam" id="PF17919"/>
    </source>
</evidence>
<dbReference type="Pfam" id="PF17919">
    <property type="entry name" value="RT_RNaseH_2"/>
    <property type="match status" value="1"/>
</dbReference>
<dbReference type="Gene3D" id="3.30.70.270">
    <property type="match status" value="1"/>
</dbReference>
<dbReference type="InterPro" id="IPR043502">
    <property type="entry name" value="DNA/RNA_pol_sf"/>
</dbReference>
<protein>
    <recommendedName>
        <fullName evidence="3">Reverse transcriptase/retrotransposon-derived protein RNase H-like domain-containing protein</fullName>
    </recommendedName>
</protein>
<keyword evidence="1" id="KW-0511">Multifunctional enzyme</keyword>
<dbReference type="GO" id="GO:0003824">
    <property type="term" value="F:catalytic activity"/>
    <property type="evidence" value="ECO:0007669"/>
    <property type="project" value="UniProtKB-KW"/>
</dbReference>
<dbReference type="AlphaFoldDB" id="A0AAU9TS17"/>
<dbReference type="InterPro" id="IPR043128">
    <property type="entry name" value="Rev_trsase/Diguanyl_cyclase"/>
</dbReference>
<sequence length="238" mass="27619">MSNESEDERPAPGFFRRFIKGYAVITTPLSDLLKKNTVWVWGDEQEQAFTKVSELLVSRPVLALYDPNAETELNTDTCKYERHKLFNRRQGDDESIEQYITDLKNIASQCEFKNQDDILRDIFSWNRNASNQFITERILQEKPQTLEKTIEIAKHQEASRKQAKMLESTPTATISEVSRRDRTQQSSRSRHKSKTRQGFIQDMEFTAMDVQPTDSNVKYARSTTILQSSADRARLSVQ</sequence>
<evidence type="ECO:0000256" key="1">
    <source>
        <dbReference type="ARBA" id="ARBA00023268"/>
    </source>
</evidence>
<keyword evidence="5" id="KW-1185">Reference proteome</keyword>
<gene>
    <name evidence="4" type="ORF">EEDITHA_LOCUS4822</name>
</gene>
<dbReference type="GO" id="GO:0071897">
    <property type="term" value="P:DNA biosynthetic process"/>
    <property type="evidence" value="ECO:0007669"/>
    <property type="project" value="UniProtKB-ARBA"/>
</dbReference>
<feature type="domain" description="Reverse transcriptase/retrotransposon-derived protein RNase H-like" evidence="3">
    <location>
        <begin position="41"/>
        <end position="81"/>
    </location>
</feature>
<name>A0AAU9TS17_EUPED</name>
<evidence type="ECO:0000256" key="2">
    <source>
        <dbReference type="SAM" id="MobiDB-lite"/>
    </source>
</evidence>
<accession>A0AAU9TS17</accession>
<dbReference type="SUPFAM" id="SSF56672">
    <property type="entry name" value="DNA/RNA polymerases"/>
    <property type="match status" value="1"/>
</dbReference>
<evidence type="ECO:0000313" key="4">
    <source>
        <dbReference type="EMBL" id="CAH2088683.1"/>
    </source>
</evidence>
<organism evidence="4 5">
    <name type="scientific">Euphydryas editha</name>
    <name type="common">Edith's checkerspot</name>
    <dbReference type="NCBI Taxonomy" id="104508"/>
    <lineage>
        <taxon>Eukaryota</taxon>
        <taxon>Metazoa</taxon>
        <taxon>Ecdysozoa</taxon>
        <taxon>Arthropoda</taxon>
        <taxon>Hexapoda</taxon>
        <taxon>Insecta</taxon>
        <taxon>Pterygota</taxon>
        <taxon>Neoptera</taxon>
        <taxon>Endopterygota</taxon>
        <taxon>Lepidoptera</taxon>
        <taxon>Glossata</taxon>
        <taxon>Ditrysia</taxon>
        <taxon>Papilionoidea</taxon>
        <taxon>Nymphalidae</taxon>
        <taxon>Nymphalinae</taxon>
        <taxon>Euphydryas</taxon>
    </lineage>
</organism>
<evidence type="ECO:0000313" key="5">
    <source>
        <dbReference type="Proteomes" id="UP001153954"/>
    </source>
</evidence>
<feature type="region of interest" description="Disordered" evidence="2">
    <location>
        <begin position="157"/>
        <end position="199"/>
    </location>
</feature>
<reference evidence="4" key="1">
    <citation type="submission" date="2022-03" db="EMBL/GenBank/DDBJ databases">
        <authorList>
            <person name="Tunstrom K."/>
        </authorList>
    </citation>
    <scope>NUCLEOTIDE SEQUENCE</scope>
</reference>
<dbReference type="InterPro" id="IPR050951">
    <property type="entry name" value="Retrovirus_Pol_polyprotein"/>
</dbReference>
<dbReference type="EMBL" id="CAKOGL010000007">
    <property type="protein sequence ID" value="CAH2088683.1"/>
    <property type="molecule type" value="Genomic_DNA"/>
</dbReference>
<dbReference type="PANTHER" id="PTHR37984">
    <property type="entry name" value="PROTEIN CBG26694"/>
    <property type="match status" value="1"/>
</dbReference>
<dbReference type="PANTHER" id="PTHR37984:SF5">
    <property type="entry name" value="PROTEIN NYNRIN-LIKE"/>
    <property type="match status" value="1"/>
</dbReference>
<dbReference type="InterPro" id="IPR041577">
    <property type="entry name" value="RT_RNaseH_2"/>
</dbReference>
<proteinExistence type="predicted"/>